<evidence type="ECO:0000256" key="1">
    <source>
        <dbReference type="SAM" id="MobiDB-lite"/>
    </source>
</evidence>
<dbReference type="InterPro" id="IPR040807">
    <property type="entry name" value="DUF5522"/>
</dbReference>
<organism evidence="2 3">
    <name type="scientific">Physeter macrocephalus</name>
    <name type="common">Sperm whale</name>
    <name type="synonym">Physeter catodon</name>
    <dbReference type="NCBI Taxonomy" id="9755"/>
    <lineage>
        <taxon>Eukaryota</taxon>
        <taxon>Metazoa</taxon>
        <taxon>Chordata</taxon>
        <taxon>Craniata</taxon>
        <taxon>Vertebrata</taxon>
        <taxon>Euteleostomi</taxon>
        <taxon>Mammalia</taxon>
        <taxon>Eutheria</taxon>
        <taxon>Laurasiatheria</taxon>
        <taxon>Artiodactyla</taxon>
        <taxon>Whippomorpha</taxon>
        <taxon>Cetacea</taxon>
        <taxon>Odontoceti</taxon>
        <taxon>Physeteridae</taxon>
        <taxon>Physeter</taxon>
    </lineage>
</organism>
<dbReference type="InParanoid" id="A0A2Y9F5V2"/>
<dbReference type="RefSeq" id="XP_007115327.3">
    <property type="nucleotide sequence ID" value="XM_007115265.4"/>
</dbReference>
<dbReference type="Proteomes" id="UP000248484">
    <property type="component" value="Chromosome 4"/>
</dbReference>
<sequence length="334" mass="35197">MKVQRLEKARFSRPRILWEPPQLSKVHFICRAGPVVLRKGWVRVRRERAGSGVWARRARSRTRGRDPGSGVKVRSRRAGAGSGSRSEGRDRRAGSGSGVGRWDPGPEGGVGGRRAGSESGGWGPGSKRESESGGSRSRGGGRGPGPEGGSGVEGRRAGSGVAGLGPAWLGGSSTGRPVAPAPRLPQAAAMAAWRVPASAGSAHGRQPSAAPPPEPPRVGERFRRLLTFTLFSASQGDRGSSGPDSQSRPEGAASRPASKELTAAERRISEFHAAACAAGRLKYVDLAAGYMVLTRLAHLQTGRCCVSTCRHCPYGQVNVKDPSKKKQFNSHFYV</sequence>
<dbReference type="CTD" id="118226384"/>
<dbReference type="Pfam" id="PF17653">
    <property type="entry name" value="DUF5522"/>
    <property type="match status" value="1"/>
</dbReference>
<feature type="compositionally biased region" description="Gly residues" evidence="1">
    <location>
        <begin position="136"/>
        <end position="152"/>
    </location>
</feature>
<dbReference type="OrthoDB" id="274765at2759"/>
<dbReference type="KEGG" id="pcad:102996669"/>
<feature type="region of interest" description="Disordered" evidence="1">
    <location>
        <begin position="195"/>
        <end position="219"/>
    </location>
</feature>
<accession>A0A2Y9F5V2</accession>
<evidence type="ECO:0000313" key="2">
    <source>
        <dbReference type="Proteomes" id="UP000248484"/>
    </source>
</evidence>
<protein>
    <submittedName>
        <fullName evidence="3">Uncharacterized protein C1orf53 homolog</fullName>
    </submittedName>
</protein>
<dbReference type="PANTHER" id="PTHR21037:SF2">
    <property type="entry name" value="SIMILAR TO NOVEL PROTEIN"/>
    <property type="match status" value="1"/>
</dbReference>
<keyword evidence="2" id="KW-1185">Reference proteome</keyword>
<feature type="compositionally biased region" description="Gly residues" evidence="1">
    <location>
        <begin position="106"/>
        <end position="124"/>
    </location>
</feature>
<feature type="region of interest" description="Disordered" evidence="1">
    <location>
        <begin position="48"/>
        <end position="181"/>
    </location>
</feature>
<reference evidence="3" key="1">
    <citation type="submission" date="2025-08" db="UniProtKB">
        <authorList>
            <consortium name="RefSeq"/>
        </authorList>
    </citation>
    <scope>IDENTIFICATION</scope>
    <source>
        <tissue evidence="3">Muscle</tissue>
    </source>
</reference>
<gene>
    <name evidence="3" type="primary">C4H1orf53</name>
</gene>
<evidence type="ECO:0000313" key="3">
    <source>
        <dbReference type="RefSeq" id="XP_007115327.3"/>
    </source>
</evidence>
<proteinExistence type="predicted"/>
<name>A0A2Y9F5V2_PHYMC</name>
<dbReference type="PANTHER" id="PTHR21037">
    <property type="entry name" value="39S RIBOSOMAL PROTEIN L14, MITOCHONDRIAL"/>
    <property type="match status" value="1"/>
</dbReference>
<feature type="compositionally biased region" description="Polar residues" evidence="1">
    <location>
        <begin position="233"/>
        <end position="248"/>
    </location>
</feature>
<dbReference type="GeneID" id="102996669"/>
<feature type="region of interest" description="Disordered" evidence="1">
    <location>
        <begin position="233"/>
        <end position="260"/>
    </location>
</feature>
<dbReference type="STRING" id="9755.ENSPCTP00005001920"/>
<dbReference type="AlphaFoldDB" id="A0A2Y9F5V2"/>